<accession>A0A6G8R274</accession>
<sequence>MTTITATPATATGSVALELALTASVVKVIRSNVNGSAEVRPAAGQLPSPAAGTLILADYEAAHGVNSYNAYAADGSFVTASATLTLDKPWLSVPVMPQYSEQVDLVTAYGSTREAASTVHRPIGRPDSLVVLGKLGDRKGSLEVYCQTYADARAIERVFERGEIVHLRQRVAGLDMYFTVTGVPVAPFQAAGEEDTRWAVRADYVEVRRPLGELAGALGWTFDELTAAYPSFDAVAAAFTDFDALTLGESIA</sequence>
<keyword evidence="2" id="KW-1185">Reference proteome</keyword>
<dbReference type="Proteomes" id="UP000501086">
    <property type="component" value="Segment"/>
</dbReference>
<evidence type="ECO:0000313" key="2">
    <source>
        <dbReference type="Proteomes" id="UP000501086"/>
    </source>
</evidence>
<reference evidence="1 2" key="1">
    <citation type="submission" date="2020-02" db="EMBL/GenBank/DDBJ databases">
        <authorList>
            <person name="Demo S.M."/>
            <person name="Guardino K.C."/>
            <person name="Hobbs B.M."/>
            <person name="Hoh K.J."/>
            <person name="Lee E."/>
            <person name="Vuong I.K."/>
            <person name="Kapinos A."/>
            <person name="Freise A.C."/>
            <person name="Reddi K."/>
            <person name="Moberg-Parker J."/>
            <person name="Garlena R.A."/>
            <person name="Russell D.A."/>
            <person name="Pope W.H."/>
            <person name="Jacobs-Sera D."/>
            <person name="Hatfull G.F."/>
        </authorList>
    </citation>
    <scope>NUCLEOTIDE SEQUENCE [LARGE SCALE GENOMIC DNA]</scope>
</reference>
<dbReference type="GeneID" id="80090778"/>
<dbReference type="RefSeq" id="YP_010761530.1">
    <property type="nucleotide sequence ID" value="NC_073598.1"/>
</dbReference>
<proteinExistence type="predicted"/>
<evidence type="ECO:0000313" key="1">
    <source>
        <dbReference type="EMBL" id="QIN94315.1"/>
    </source>
</evidence>
<name>A0A6G8R274_9CAUD</name>
<protein>
    <submittedName>
        <fullName evidence="1">Minor tail protein</fullName>
    </submittedName>
</protein>
<dbReference type="EMBL" id="MT024867">
    <property type="protein sequence ID" value="QIN94315.1"/>
    <property type="molecule type" value="Genomic_DNA"/>
</dbReference>
<gene>
    <name evidence="1" type="primary">11</name>
    <name evidence="1" type="ORF">SEA_BLUEFEATHER_11</name>
</gene>
<organism evidence="1 2">
    <name type="scientific">Arthrobacter phage BlueFeather</name>
    <dbReference type="NCBI Taxonomy" id="2713258"/>
    <lineage>
        <taxon>Viruses</taxon>
        <taxon>Duplodnaviria</taxon>
        <taxon>Heunggongvirae</taxon>
        <taxon>Uroviricota</taxon>
        <taxon>Caudoviricetes</taxon>
        <taxon>Caudoviricetes incertae sedis</taxon>
        <taxon>Bluefeathervirus</taxon>
        <taxon>Bluefeathervirus bluefeather</taxon>
    </lineage>
</organism>
<dbReference type="KEGG" id="vg:80090778"/>